<dbReference type="Pfam" id="PF12904">
    <property type="entry name" value="Collagen_bind_2"/>
    <property type="match status" value="1"/>
</dbReference>
<evidence type="ECO:0000256" key="1">
    <source>
        <dbReference type="SAM" id="SignalP"/>
    </source>
</evidence>
<reference evidence="4 5" key="1">
    <citation type="submission" date="2023-11" db="EMBL/GenBank/DDBJ databases">
        <title>Analysis of the Genomes of Mucilaginibacter gossypii cycad 4 and M. sabulilitoris SNA2: microbes with the potential for plant growth promotion.</title>
        <authorList>
            <person name="Hirsch A.M."/>
            <person name="Humm E."/>
            <person name="Rubbi M."/>
            <person name="Del Vecchio G."/>
            <person name="Ha S.M."/>
            <person name="Pellegrini M."/>
            <person name="Gunsalus R.P."/>
        </authorList>
    </citation>
    <scope>NUCLEOTIDE SEQUENCE [LARGE SCALE GENOMIC DNA]</scope>
    <source>
        <strain evidence="4 5">SNA2</strain>
    </source>
</reference>
<evidence type="ECO:0000259" key="2">
    <source>
        <dbReference type="Pfam" id="PF12904"/>
    </source>
</evidence>
<evidence type="ECO:0000313" key="4">
    <source>
        <dbReference type="EMBL" id="WPU92380.1"/>
    </source>
</evidence>
<feature type="signal peptide" evidence="1">
    <location>
        <begin position="1"/>
        <end position="19"/>
    </location>
</feature>
<sequence length="461" mass="52471">MLKKIVWLVFACVLFFSFRSDNPAMQPLKVSDNHRYFTADGKPFFWLGDTGWLLFSKLKREEAEQYLDTRSKQGFNVIQVMVVHSIGEANVYGDSALSGKNIAMPKVTPGNTFGKGNEYDYWDHIDWIVSKAAEKGIYIAMVPVWGSVVKGNHIGAAKAKIYAEFLAKRYRDRPNIIWMNGGDIPGTDSLKTWNAIGSTLNELDKEHLITFHPRGRTQSSTWFHDQLWLSFNCFQSGHRTYAQDTSKKDLNYGEDNWKYVQVDYAKTPIKPTLDAEPSYERIPHGLHNVNLPRWTAADVRRYGYWSVFAGACGYTYGNNDVMQMHKPGEKKTAYGSKGYWFNSINDAGAQQMVYLKKLMLSRPYFERIPDQSLIVGSQGQKYDRLIATRGKNYAFVYTYTGREININTDKLTGTKIKASWYNPRNGQITGIGTVAKAKTLKFKPPGQKANGNDWVLIIDAI</sequence>
<dbReference type="GO" id="GO:0016787">
    <property type="term" value="F:hydrolase activity"/>
    <property type="evidence" value="ECO:0007669"/>
    <property type="project" value="UniProtKB-KW"/>
</dbReference>
<dbReference type="Pfam" id="PF13204">
    <property type="entry name" value="Apiosidase"/>
    <property type="match status" value="1"/>
</dbReference>
<dbReference type="EMBL" id="CP139558">
    <property type="protein sequence ID" value="WPU92380.1"/>
    <property type="molecule type" value="Genomic_DNA"/>
</dbReference>
<dbReference type="SUPFAM" id="SSF51445">
    <property type="entry name" value="(Trans)glycosidases"/>
    <property type="match status" value="1"/>
</dbReference>
<dbReference type="RefSeq" id="WP_321561542.1">
    <property type="nucleotide sequence ID" value="NZ_CP139558.1"/>
</dbReference>
<feature type="chain" id="PRO_5046999467" evidence="1">
    <location>
        <begin position="20"/>
        <end position="461"/>
    </location>
</feature>
<dbReference type="PANTHER" id="PTHR37836">
    <property type="entry name" value="LMO1036 PROTEIN"/>
    <property type="match status" value="1"/>
</dbReference>
<dbReference type="PANTHER" id="PTHR37836:SF3">
    <property type="entry name" value="ENDOGLUCANASE"/>
    <property type="match status" value="1"/>
</dbReference>
<feature type="domain" description="Apiosidase-like catalytic" evidence="3">
    <location>
        <begin position="31"/>
        <end position="366"/>
    </location>
</feature>
<dbReference type="InterPro" id="IPR024749">
    <property type="entry name" value="Collagen-bd_put"/>
</dbReference>
<evidence type="ECO:0000259" key="3">
    <source>
        <dbReference type="Pfam" id="PF13204"/>
    </source>
</evidence>
<dbReference type="Proteomes" id="UP001324380">
    <property type="component" value="Chromosome"/>
</dbReference>
<dbReference type="InterPro" id="IPR025277">
    <property type="entry name" value="Apiosidase-like_cat_dom"/>
</dbReference>
<name>A0ABZ0TMI4_9SPHI</name>
<evidence type="ECO:0000313" key="5">
    <source>
        <dbReference type="Proteomes" id="UP001324380"/>
    </source>
</evidence>
<proteinExistence type="predicted"/>
<dbReference type="InterPro" id="IPR017853">
    <property type="entry name" value="GH"/>
</dbReference>
<organism evidence="4 5">
    <name type="scientific">Mucilaginibacter sabulilitoris</name>
    <dbReference type="NCBI Taxonomy" id="1173583"/>
    <lineage>
        <taxon>Bacteria</taxon>
        <taxon>Pseudomonadati</taxon>
        <taxon>Bacteroidota</taxon>
        <taxon>Sphingobacteriia</taxon>
        <taxon>Sphingobacteriales</taxon>
        <taxon>Sphingobacteriaceae</taxon>
        <taxon>Mucilaginibacter</taxon>
    </lineage>
</organism>
<gene>
    <name evidence="4" type="ORF">SNE25_23935</name>
</gene>
<keyword evidence="5" id="KW-1185">Reference proteome</keyword>
<dbReference type="Gene3D" id="3.20.20.80">
    <property type="entry name" value="Glycosidases"/>
    <property type="match status" value="1"/>
</dbReference>
<keyword evidence="4" id="KW-0378">Hydrolase</keyword>
<protein>
    <submittedName>
        <fullName evidence="4">Glycoside hydrolase family 140 protein</fullName>
    </submittedName>
</protein>
<keyword evidence="1" id="KW-0732">Signal</keyword>
<feature type="domain" description="Putative collagen-binding" evidence="2">
    <location>
        <begin position="368"/>
        <end position="459"/>
    </location>
</feature>
<accession>A0ABZ0TMI4</accession>